<dbReference type="InterPro" id="IPR036388">
    <property type="entry name" value="WH-like_DNA-bd_sf"/>
</dbReference>
<name>A0A812LIS2_9DINO</name>
<dbReference type="Gene3D" id="1.10.10.10">
    <property type="entry name" value="Winged helix-like DNA-binding domain superfamily/Winged helix DNA-binding domain"/>
    <property type="match status" value="1"/>
</dbReference>
<feature type="region of interest" description="Disordered" evidence="1">
    <location>
        <begin position="301"/>
        <end position="334"/>
    </location>
</feature>
<dbReference type="AlphaFoldDB" id="A0A812LIS2"/>
<evidence type="ECO:0000256" key="1">
    <source>
        <dbReference type="SAM" id="MobiDB-lite"/>
    </source>
</evidence>
<comment type="caution">
    <text evidence="2">The sequence shown here is derived from an EMBL/GenBank/DDBJ whole genome shotgun (WGS) entry which is preliminary data.</text>
</comment>
<organism evidence="2 3">
    <name type="scientific">Symbiodinium natans</name>
    <dbReference type="NCBI Taxonomy" id="878477"/>
    <lineage>
        <taxon>Eukaryota</taxon>
        <taxon>Sar</taxon>
        <taxon>Alveolata</taxon>
        <taxon>Dinophyceae</taxon>
        <taxon>Suessiales</taxon>
        <taxon>Symbiodiniaceae</taxon>
        <taxon>Symbiodinium</taxon>
    </lineage>
</organism>
<proteinExistence type="predicted"/>
<reference evidence="2" key="1">
    <citation type="submission" date="2021-02" db="EMBL/GenBank/DDBJ databases">
        <authorList>
            <person name="Dougan E. K."/>
            <person name="Rhodes N."/>
            <person name="Thang M."/>
            <person name="Chan C."/>
        </authorList>
    </citation>
    <scope>NUCLEOTIDE SEQUENCE</scope>
</reference>
<protein>
    <recommendedName>
        <fullName evidence="4">TIR domain-containing protein</fullName>
    </recommendedName>
</protein>
<gene>
    <name evidence="2" type="ORF">SNAT2548_LOCUS11826</name>
</gene>
<accession>A0A812LIS2</accession>
<evidence type="ECO:0000313" key="3">
    <source>
        <dbReference type="Proteomes" id="UP000604046"/>
    </source>
</evidence>
<sequence length="334" mass="36370">MPDGSEPSDPSPAGPPQEVIGQASICIPNGKGSRPGFFSLRFDGDPDAKKAKEMAKEVTHILKAHEYDILLVEAGAGESFGDQVKSHQDRIREEDGVLLAVCTRNYAEKTGSPYSTFQELAYADKYSIQVLPLKMTDASPWELRPPEKHGNEARALITKVLSPDLAYLDCRSLSHPEIARRIAERLRQPREQVGCRIGRKDSDSSRTAPTDLQPPCPRSSSTASVAEASAPSAGPEASAREACSPASDAASPEEQKILECLQSGEWMETLAISKAVIGPGGTAKDVNKHLYNLEKRRQLEWQESPGKRQGKQWRKVPHASSGVVSAPFEIDTMD</sequence>
<dbReference type="EMBL" id="CAJNDS010001112">
    <property type="protein sequence ID" value="CAE7247340.1"/>
    <property type="molecule type" value="Genomic_DNA"/>
</dbReference>
<dbReference type="Proteomes" id="UP000604046">
    <property type="component" value="Unassembled WGS sequence"/>
</dbReference>
<keyword evidence="3" id="KW-1185">Reference proteome</keyword>
<evidence type="ECO:0008006" key="4">
    <source>
        <dbReference type="Google" id="ProtNLM"/>
    </source>
</evidence>
<feature type="compositionally biased region" description="Basic residues" evidence="1">
    <location>
        <begin position="308"/>
        <end position="317"/>
    </location>
</feature>
<feature type="region of interest" description="Disordered" evidence="1">
    <location>
        <begin position="191"/>
        <end position="254"/>
    </location>
</feature>
<feature type="compositionally biased region" description="Low complexity" evidence="1">
    <location>
        <begin position="219"/>
        <end position="242"/>
    </location>
</feature>
<evidence type="ECO:0000313" key="2">
    <source>
        <dbReference type="EMBL" id="CAE7247340.1"/>
    </source>
</evidence>